<evidence type="ECO:0000256" key="2">
    <source>
        <dbReference type="ARBA" id="ARBA00022764"/>
    </source>
</evidence>
<dbReference type="AlphaFoldDB" id="A0A7T0C3V6"/>
<keyword evidence="2" id="KW-0574">Periplasm</keyword>
<evidence type="ECO:0000256" key="6">
    <source>
        <dbReference type="PROSITE-ProRule" id="PRU00278"/>
    </source>
</evidence>
<dbReference type="KEGG" id="nva:G3M78_12055"/>
<dbReference type="SUPFAM" id="SSF109998">
    <property type="entry name" value="Triger factor/SurA peptide-binding domain-like"/>
    <property type="match status" value="1"/>
</dbReference>
<keyword evidence="5 6" id="KW-0413">Isomerase</keyword>
<dbReference type="Pfam" id="PF09312">
    <property type="entry name" value="SurA_N"/>
    <property type="match status" value="1"/>
</dbReference>
<dbReference type="PANTHER" id="PTHR47637">
    <property type="entry name" value="CHAPERONE SURA"/>
    <property type="match status" value="1"/>
</dbReference>
<feature type="region of interest" description="Disordered" evidence="7">
    <location>
        <begin position="373"/>
        <end position="404"/>
    </location>
</feature>
<evidence type="ECO:0000256" key="5">
    <source>
        <dbReference type="ARBA" id="ARBA00023235"/>
    </source>
</evidence>
<dbReference type="InterPro" id="IPR000297">
    <property type="entry name" value="PPIase_PpiC"/>
</dbReference>
<dbReference type="InterPro" id="IPR027304">
    <property type="entry name" value="Trigger_fact/SurA_dom_sf"/>
</dbReference>
<dbReference type="GO" id="GO:0003755">
    <property type="term" value="F:peptidyl-prolyl cis-trans isomerase activity"/>
    <property type="evidence" value="ECO:0007669"/>
    <property type="project" value="UniProtKB-KW"/>
</dbReference>
<dbReference type="EMBL" id="CP048620">
    <property type="protein sequence ID" value="QPJ66084.1"/>
    <property type="molecule type" value="Genomic_DNA"/>
</dbReference>
<keyword evidence="4" id="KW-0143">Chaperone</keyword>
<feature type="compositionally biased region" description="Polar residues" evidence="7">
    <location>
        <begin position="378"/>
        <end position="388"/>
    </location>
</feature>
<dbReference type="Proteomes" id="UP000594464">
    <property type="component" value="Chromosome"/>
</dbReference>
<reference evidence="10" key="1">
    <citation type="submission" date="2020-02" db="EMBL/GenBank/DDBJ databases">
        <title>Genomic and physiological characterization of two novel Nitrospinaceae genera.</title>
        <authorList>
            <person name="Mueller A.J."/>
            <person name="Jung M.-Y."/>
            <person name="Strachan C.R."/>
            <person name="Herbold C.W."/>
            <person name="Kirkegaard R.H."/>
            <person name="Daims H."/>
        </authorList>
    </citation>
    <scope>NUCLEOTIDE SEQUENCE [LARGE SCALE GENOMIC DNA]</scope>
</reference>
<dbReference type="PANTHER" id="PTHR47637:SF1">
    <property type="entry name" value="CHAPERONE SURA"/>
    <property type="match status" value="1"/>
</dbReference>
<evidence type="ECO:0000256" key="7">
    <source>
        <dbReference type="SAM" id="MobiDB-lite"/>
    </source>
</evidence>
<evidence type="ECO:0000313" key="9">
    <source>
        <dbReference type="EMBL" id="QPJ66084.1"/>
    </source>
</evidence>
<evidence type="ECO:0000313" key="10">
    <source>
        <dbReference type="Proteomes" id="UP000594464"/>
    </source>
</evidence>
<evidence type="ECO:0000256" key="4">
    <source>
        <dbReference type="ARBA" id="ARBA00023186"/>
    </source>
</evidence>
<proteinExistence type="predicted"/>
<gene>
    <name evidence="9" type="ORF">G3M78_12055</name>
</gene>
<dbReference type="Pfam" id="PF00639">
    <property type="entry name" value="Rotamase"/>
    <property type="match status" value="1"/>
</dbReference>
<keyword evidence="3 6" id="KW-0697">Rotamase</keyword>
<feature type="compositionally biased region" description="Low complexity" evidence="7">
    <location>
        <begin position="345"/>
        <end position="355"/>
    </location>
</feature>
<dbReference type="SUPFAM" id="SSF54534">
    <property type="entry name" value="FKBP-like"/>
    <property type="match status" value="1"/>
</dbReference>
<keyword evidence="1" id="KW-0732">Signal</keyword>
<evidence type="ECO:0000259" key="8">
    <source>
        <dbReference type="PROSITE" id="PS50198"/>
    </source>
</evidence>
<evidence type="ECO:0000256" key="3">
    <source>
        <dbReference type="ARBA" id="ARBA00023110"/>
    </source>
</evidence>
<sequence>MTYSIKSVKRGLIAFGAGLMIFMCGEASAKVFDRVVAKVNSDIITMSAVEERVGPYREMLMRSGQETPPTDELMKQILDIMIEERLQIQRGKKLGIQVEEESVLSALDEIKEKNHLSDQEMEIMLQREGRSLEQYKEQIRNQILVSRVARFQFGNRIIVTDQLAKQYYEKMKQDFMNPERIKVRHILFILDAGITDAEREVKRKRAEMTLQEIRSGKSFEEMARRYSEDVSASSGGEIGLLAKGKLVPEFEEVAFSLRDGEVSDVVKTRFGYHIIKVDQYLASQPKPYDDDLKEKIKDIIFRKASEKKYKDWVQTLKSESFIEVKLDEESAVEEPKRLKKRSRTKAASPKAAPAEAKLEREWDEEIEVSSKKIRKSDATSSKNLQSMENKLRRMKQLRDAKKISEAEYQKKKMELLDQL</sequence>
<dbReference type="Gene3D" id="1.10.4030.10">
    <property type="entry name" value="Porin chaperone SurA, peptide-binding domain"/>
    <property type="match status" value="1"/>
</dbReference>
<dbReference type="Gene3D" id="3.10.50.40">
    <property type="match status" value="1"/>
</dbReference>
<dbReference type="InterPro" id="IPR050280">
    <property type="entry name" value="OMP_Chaperone_SurA"/>
</dbReference>
<name>A0A7T0C3V6_9BACT</name>
<dbReference type="PROSITE" id="PS50198">
    <property type="entry name" value="PPIC_PPIASE_2"/>
    <property type="match status" value="1"/>
</dbReference>
<organism evidence="9 10">
    <name type="scientific">Candidatus Nitrohelix vancouverensis</name>
    <dbReference type="NCBI Taxonomy" id="2705534"/>
    <lineage>
        <taxon>Bacteria</taxon>
        <taxon>Pseudomonadati</taxon>
        <taxon>Nitrospinota/Tectimicrobiota group</taxon>
        <taxon>Nitrospinota</taxon>
        <taxon>Nitrospinia</taxon>
        <taxon>Nitrospinales</taxon>
        <taxon>Nitrospinaceae</taxon>
        <taxon>Candidatus Nitrohelix</taxon>
    </lineage>
</organism>
<evidence type="ECO:0000256" key="1">
    <source>
        <dbReference type="ARBA" id="ARBA00022729"/>
    </source>
</evidence>
<accession>A0A7T0C3V6</accession>
<dbReference type="InterPro" id="IPR015391">
    <property type="entry name" value="SurA_N"/>
</dbReference>
<protein>
    <recommendedName>
        <fullName evidence="8">PpiC domain-containing protein</fullName>
    </recommendedName>
</protein>
<dbReference type="InterPro" id="IPR046357">
    <property type="entry name" value="PPIase_dom_sf"/>
</dbReference>
<feature type="domain" description="PpiC" evidence="8">
    <location>
        <begin position="178"/>
        <end position="279"/>
    </location>
</feature>
<feature type="region of interest" description="Disordered" evidence="7">
    <location>
        <begin position="333"/>
        <end position="358"/>
    </location>
</feature>